<comment type="caution">
    <text evidence="3">The sequence shown here is derived from an EMBL/GenBank/DDBJ whole genome shotgun (WGS) entry which is preliminary data.</text>
</comment>
<dbReference type="Pfam" id="PF01364">
    <property type="entry name" value="Peptidase_C25"/>
    <property type="match status" value="1"/>
</dbReference>
<dbReference type="Gene3D" id="3.40.50.10390">
    <property type="entry name" value="Gingipain r, domain 1"/>
    <property type="match status" value="1"/>
</dbReference>
<evidence type="ECO:0000313" key="4">
    <source>
        <dbReference type="Proteomes" id="UP000643701"/>
    </source>
</evidence>
<name>A0A967AJ72_9FLAO</name>
<dbReference type="NCBIfam" id="NF033707">
    <property type="entry name" value="T9SS_sortase"/>
    <property type="match status" value="1"/>
</dbReference>
<dbReference type="SUPFAM" id="SSF52129">
    <property type="entry name" value="Caspase-like"/>
    <property type="match status" value="1"/>
</dbReference>
<organism evidence="3 4">
    <name type="scientific">Psychroflexus maritimus</name>
    <dbReference type="NCBI Taxonomy" id="2714865"/>
    <lineage>
        <taxon>Bacteria</taxon>
        <taxon>Pseudomonadati</taxon>
        <taxon>Bacteroidota</taxon>
        <taxon>Flavobacteriia</taxon>
        <taxon>Flavobacteriales</taxon>
        <taxon>Flavobacteriaceae</taxon>
        <taxon>Psychroflexus</taxon>
    </lineage>
</organism>
<dbReference type="InterPro" id="IPR001769">
    <property type="entry name" value="Gingipain"/>
</dbReference>
<protein>
    <submittedName>
        <fullName evidence="3">Type IX secretion system sortase PorU</fullName>
    </submittedName>
</protein>
<proteinExistence type="predicted"/>
<dbReference type="EMBL" id="JAANAS010000036">
    <property type="protein sequence ID" value="NGZ89369.1"/>
    <property type="molecule type" value="Genomic_DNA"/>
</dbReference>
<evidence type="ECO:0000313" key="3">
    <source>
        <dbReference type="EMBL" id="NGZ89369.1"/>
    </source>
</evidence>
<dbReference type="Gene3D" id="3.40.50.1460">
    <property type="match status" value="1"/>
</dbReference>
<keyword evidence="1" id="KW-0732">Signal</keyword>
<dbReference type="GO" id="GO:0006508">
    <property type="term" value="P:proteolysis"/>
    <property type="evidence" value="ECO:0007669"/>
    <property type="project" value="InterPro"/>
</dbReference>
<dbReference type="InterPro" id="IPR029030">
    <property type="entry name" value="Caspase-like_dom_sf"/>
</dbReference>
<reference evidence="3" key="1">
    <citation type="submission" date="2020-03" db="EMBL/GenBank/DDBJ databases">
        <title>Psychroflexus Maritimus sp. nov., isolate from marine sediment.</title>
        <authorList>
            <person name="Zhong Y.-L."/>
        </authorList>
    </citation>
    <scope>NUCLEOTIDE SEQUENCE</scope>
    <source>
        <strain evidence="3">C1</strain>
    </source>
</reference>
<evidence type="ECO:0000259" key="2">
    <source>
        <dbReference type="Pfam" id="PF01364"/>
    </source>
</evidence>
<evidence type="ECO:0000256" key="1">
    <source>
        <dbReference type="ARBA" id="ARBA00022729"/>
    </source>
</evidence>
<dbReference type="RefSeq" id="WP_166399637.1">
    <property type="nucleotide sequence ID" value="NZ_JAANAS010000036.1"/>
</dbReference>
<sequence length="1273" mass="144019">MRVKIACFFFIVFQLNVLAQQKRIEIEWKDPLILSTSPKDEYKIIGFEGKEFNYDDVNQQIYYSTWIEGVQNFEITNISYQRVNNHLALIDTDQLPETTTLEVVNSSARGDSKTLVQFNLLIKRNGQVQRVTSFELTPLTNRIPTSTFSTEEVPQNLNSKLASGKFYKFIVDQTGIQRIDKKFLSDLGFKPNQINPNTIKIYGHGGQSLPLRNSETPASYFDLPEIPILVNAGINGSFDEGDEILFYAESSVNKFNSTNKSHINPYADEVFYYITVDGGAGKRIPEAQQPPNSANHTISTFQDEQFHEIDEVSLSLVGRRWFGDRFDIVTERSFNFSFPNLVTSEKARIEVAAGAISTQNSSMNIVVDGDFIGNFSMTRIGNNTPSNGSEFTDNNLSLSNDEVSVSLTYNKAGNPAARAHLDYINIQATRNLVATGEQFEFQNEEVALLSGIGEYQLANSSQVDAVWDITNLHEVTRYTNTNNSNNFSFKANLGESKKYRIVDPSDYYSPRIDQSKKEVKNQNLKQSVFRNQVGQTEDIDYLVITHPNLQAQAEDLANFRANFGLKTRVVTTDQIYNEFSSGRQEIAAIRNFIRYIYYNASNEDNRIKYVAILGSTSIDYKDRMEGNNNLVPTYHTLQSFSTTSRGFMSDDFYTMMDPNEGVMANSELMDINIGRILADSPQQAMQMINKIKDYESREAYASWRNDILLVSDDVDESWEFNSIQRELDRLGDSISVKKPEINVRKIHTDAFQQISSAGGDRYPEVNEAITKRVELGVAVMNYFGHGGENGLAQERIVTRDNVENWSNPDRFNIFVTVTCEFTKYDNPLLVSAGELTYLNQNGGPISMITTTRAIFVSDGIRFNKELAPFIYDYNDEFLTIGEAVTRTKNELSTDGKRVVHLLGDPALNLPFARPGIQLTELNGVPLEQATDTLKALSKNKLKGQVILPNNQVNTSFNGALTATIFDKRIDRQTLGNDISNLILDFTTLGETLFRGQASVNQGEFEFEFILPQNTQIPVDSGRISLYALKESETQHHSGYNTDLLIGSIDEDAPEDTQGPMIELFMNDENFVDGGITNNNPFLLAKLNDESGINTAGGIGHDIVAILDEDDENPFILNDYYKSDQDDFTSGTVYFPIRDLEEGLHTLRFRAWDTYNNSSTSEITFMVTSEDEIQLTRVLNYPNPFTDYTEFWFNHNRPFEPLEVMVQVFTVTGKVVWTENQIINTDGFLSRDITWDGRDDFGNRIGKGVYVYKLVVRSTLTNKKAEKYEKLVIL</sequence>
<dbReference type="InterPro" id="IPR029031">
    <property type="entry name" value="Gingipain_N_sf"/>
</dbReference>
<dbReference type="Proteomes" id="UP000643701">
    <property type="component" value="Unassembled WGS sequence"/>
</dbReference>
<dbReference type="CDD" id="cd02258">
    <property type="entry name" value="Peptidase_C25_N"/>
    <property type="match status" value="1"/>
</dbReference>
<accession>A0A967AJ72</accession>
<gene>
    <name evidence="3" type="primary">porU</name>
    <name evidence="3" type="ORF">G7034_03790</name>
</gene>
<keyword evidence="4" id="KW-1185">Reference proteome</keyword>
<dbReference type="GO" id="GO:0008234">
    <property type="term" value="F:cysteine-type peptidase activity"/>
    <property type="evidence" value="ECO:0007669"/>
    <property type="project" value="InterPro"/>
</dbReference>
<dbReference type="Gene3D" id="2.60.40.4070">
    <property type="match status" value="1"/>
</dbReference>
<dbReference type="AlphaFoldDB" id="A0A967AJ72"/>
<feature type="domain" description="Gingipain" evidence="2">
    <location>
        <begin position="541"/>
        <end position="909"/>
    </location>
</feature>